<evidence type="ECO:0000313" key="2">
    <source>
        <dbReference type="Proteomes" id="UP001642360"/>
    </source>
</evidence>
<protein>
    <submittedName>
        <fullName evidence="1">Uncharacterized protein</fullName>
    </submittedName>
</protein>
<sequence>MSRSSSGRPGCRAIPPPVIKRLGVPITGISDIAPKAAGYTNRSWKDWSETDT</sequence>
<organism evidence="1 2">
    <name type="scientific">Ilex paraguariensis</name>
    <name type="common">yerba mate</name>
    <dbReference type="NCBI Taxonomy" id="185542"/>
    <lineage>
        <taxon>Eukaryota</taxon>
        <taxon>Viridiplantae</taxon>
        <taxon>Streptophyta</taxon>
        <taxon>Embryophyta</taxon>
        <taxon>Tracheophyta</taxon>
        <taxon>Spermatophyta</taxon>
        <taxon>Magnoliopsida</taxon>
        <taxon>eudicotyledons</taxon>
        <taxon>Gunneridae</taxon>
        <taxon>Pentapetalae</taxon>
        <taxon>asterids</taxon>
        <taxon>campanulids</taxon>
        <taxon>Aquifoliales</taxon>
        <taxon>Aquifoliaceae</taxon>
        <taxon>Ilex</taxon>
    </lineage>
</organism>
<dbReference type="AlphaFoldDB" id="A0ABC8UAN9"/>
<gene>
    <name evidence="1" type="ORF">ILEXP_LOCUS48657</name>
</gene>
<evidence type="ECO:0000313" key="1">
    <source>
        <dbReference type="EMBL" id="CAK9178732.1"/>
    </source>
</evidence>
<keyword evidence="2" id="KW-1185">Reference proteome</keyword>
<dbReference type="EMBL" id="CAUOFW020007292">
    <property type="protein sequence ID" value="CAK9178732.1"/>
    <property type="molecule type" value="Genomic_DNA"/>
</dbReference>
<name>A0ABC8UAN9_9AQUA</name>
<accession>A0ABC8UAN9</accession>
<proteinExistence type="predicted"/>
<dbReference type="Proteomes" id="UP001642360">
    <property type="component" value="Unassembled WGS sequence"/>
</dbReference>
<reference evidence="1 2" key="1">
    <citation type="submission" date="2024-02" db="EMBL/GenBank/DDBJ databases">
        <authorList>
            <person name="Vignale AGUSTIN F."/>
            <person name="Sosa J E."/>
            <person name="Modenutti C."/>
        </authorList>
    </citation>
    <scope>NUCLEOTIDE SEQUENCE [LARGE SCALE GENOMIC DNA]</scope>
</reference>
<comment type="caution">
    <text evidence="1">The sequence shown here is derived from an EMBL/GenBank/DDBJ whole genome shotgun (WGS) entry which is preliminary data.</text>
</comment>